<protein>
    <recommendedName>
        <fullName evidence="1">YTH domain-containing family protein</fullName>
    </recommendedName>
</protein>
<dbReference type="InterPro" id="IPR007275">
    <property type="entry name" value="YTH_domain"/>
</dbReference>
<feature type="region of interest" description="Disordered" evidence="2">
    <location>
        <begin position="485"/>
        <end position="513"/>
    </location>
</feature>
<evidence type="ECO:0000256" key="2">
    <source>
        <dbReference type="SAM" id="MobiDB-lite"/>
    </source>
</evidence>
<organism evidence="4 5">
    <name type="scientific">Colocasia esculenta</name>
    <name type="common">Wild taro</name>
    <name type="synonym">Arum esculentum</name>
    <dbReference type="NCBI Taxonomy" id="4460"/>
    <lineage>
        <taxon>Eukaryota</taxon>
        <taxon>Viridiplantae</taxon>
        <taxon>Streptophyta</taxon>
        <taxon>Embryophyta</taxon>
        <taxon>Tracheophyta</taxon>
        <taxon>Spermatophyta</taxon>
        <taxon>Magnoliopsida</taxon>
        <taxon>Liliopsida</taxon>
        <taxon>Araceae</taxon>
        <taxon>Aroideae</taxon>
        <taxon>Colocasieae</taxon>
        <taxon>Colocasia</taxon>
    </lineage>
</organism>
<dbReference type="GO" id="GO:1990247">
    <property type="term" value="F:N6-methyladenosine-containing RNA reader activity"/>
    <property type="evidence" value="ECO:0007669"/>
    <property type="project" value="UniProtKB-UniRule"/>
</dbReference>
<evidence type="ECO:0000256" key="1">
    <source>
        <dbReference type="RuleBase" id="RU369095"/>
    </source>
</evidence>
<dbReference type="PANTHER" id="PTHR12357:SF127">
    <property type="entry name" value="YTH DOMAIN-CONTAINING FAMILY PROTEIN"/>
    <property type="match status" value="1"/>
</dbReference>
<comment type="function">
    <text evidence="1">Specifically recognizes and binds N6-methyladenosine (m6A)-containing RNAs, and regulates mRNA stability. M6A is a modification present at internal sites of mRNAs and some non-coding RNAs and plays a role in mRNA stability and processing.</text>
</comment>
<comment type="caution">
    <text evidence="4">The sequence shown here is derived from an EMBL/GenBank/DDBJ whole genome shotgun (WGS) entry which is preliminary data.</text>
</comment>
<evidence type="ECO:0000259" key="3">
    <source>
        <dbReference type="PROSITE" id="PS50882"/>
    </source>
</evidence>
<accession>A0A843XEF6</accession>
<sequence>MAAAVRSTPPRLTWPAPSRWTPPIDLPALAKTCYSHPANLSLSIFPSFPRHSPPQFPPSLLAACPARRLPTSLPHRSLRPAAVSPERFSSPSRSSLLRRSQLLWWVAAVLGFAAEGVELEEGNRGFFCGGLWCDLMATDSKREKRILHTVCLFLVLWSFVVRVPPGSLLTAIDRSIRFPLIVVEETKKNLKVNPSYKISEANTDGTISDATSCISTGDATSSIKEGDVDQETLTAEQGLYYPVSYYGYYYPGSFTEWDDQGYIVGSDGVEFQQPAFPADNASVLYYAPGLQPAYNPYGPFIPGAVVGSDGQYLGQPAYFTSSMFPQPVLSPGYYSPSVAYGPDLVPGYAWDGSYSYGDGVCGNGILGDSTVPASKGNLTQAYYPSSGKVLAPSKPVSSFESKKSTPVSVGSPSPAVHSQTAKPVASVLSKGYFPVTKYPSYPNQAKGGVLYKSSDLSIKENGQSWVGNDKLKVQNKVGVGDVDLLNEQNRGPRTNNPKTAWGTGSEPAGVLGGVDSDTNMTSVDIVVKREDYNLAEFPTKYEHALFFVIKSYSEDDIHKSIKYNVWASTPNGNQRLDNAFQIAREKMEEKGSKCPVFLFFSEFISFLSFALSHDRGHAQVNASGQFCGVAEMIGRVDFSKNMDFWQQDKWNGFFPVKWHIIKDVPNAQFRHIVLENNDNKPVTNSRDTQEVKFLQGVEMLNIFKNFSSKTSILDDFGFYENRQKAMQKKRVKVPAPHLDGLSLKLDDVKKTDDLKSLASGRQALELGEAKQSNMEEKPQIGAVNE</sequence>
<reference evidence="4" key="1">
    <citation type="submission" date="2017-07" db="EMBL/GenBank/DDBJ databases">
        <title>Taro Niue Genome Assembly and Annotation.</title>
        <authorList>
            <person name="Atibalentja N."/>
            <person name="Keating K."/>
            <person name="Fields C.J."/>
        </authorList>
    </citation>
    <scope>NUCLEOTIDE SEQUENCE</scope>
    <source>
        <strain evidence="4">Niue_2</strain>
        <tissue evidence="4">Leaf</tissue>
    </source>
</reference>
<dbReference type="Gene3D" id="3.10.590.10">
    <property type="entry name" value="ph1033 like domains"/>
    <property type="match status" value="1"/>
</dbReference>
<dbReference type="PANTHER" id="PTHR12357">
    <property type="entry name" value="YTH YT521-B HOMOLOGY DOMAIN-CONTAINING"/>
    <property type="match status" value="1"/>
</dbReference>
<evidence type="ECO:0000313" key="5">
    <source>
        <dbReference type="Proteomes" id="UP000652761"/>
    </source>
</evidence>
<feature type="compositionally biased region" description="Polar residues" evidence="2">
    <location>
        <begin position="486"/>
        <end position="498"/>
    </location>
</feature>
<dbReference type="Proteomes" id="UP000652761">
    <property type="component" value="Unassembled WGS sequence"/>
</dbReference>
<dbReference type="EMBL" id="NMUH01007671">
    <property type="protein sequence ID" value="MQM17652.1"/>
    <property type="molecule type" value="Genomic_DNA"/>
</dbReference>
<name>A0A843XEF6_COLES</name>
<dbReference type="OrthoDB" id="306690at2759"/>
<dbReference type="PROSITE" id="PS50882">
    <property type="entry name" value="YTH"/>
    <property type="match status" value="1"/>
</dbReference>
<dbReference type="Pfam" id="PF04146">
    <property type="entry name" value="YTH"/>
    <property type="match status" value="2"/>
</dbReference>
<dbReference type="GO" id="GO:0003729">
    <property type="term" value="F:mRNA binding"/>
    <property type="evidence" value="ECO:0007669"/>
    <property type="project" value="UniProtKB-UniRule"/>
</dbReference>
<evidence type="ECO:0000313" key="4">
    <source>
        <dbReference type="EMBL" id="MQM17652.1"/>
    </source>
</evidence>
<feature type="domain" description="YTH" evidence="3">
    <location>
        <begin position="544"/>
        <end position="703"/>
    </location>
</feature>
<comment type="similarity">
    <text evidence="1">Belongs to the YTHDF family.</text>
</comment>
<proteinExistence type="inferred from homology"/>
<dbReference type="GO" id="GO:0005737">
    <property type="term" value="C:cytoplasm"/>
    <property type="evidence" value="ECO:0007669"/>
    <property type="project" value="TreeGrafter"/>
</dbReference>
<dbReference type="AlphaFoldDB" id="A0A843XEF6"/>
<dbReference type="CDD" id="cd21134">
    <property type="entry name" value="YTH"/>
    <property type="match status" value="1"/>
</dbReference>
<gene>
    <name evidence="4" type="ORF">Taro_050627</name>
</gene>
<keyword evidence="1" id="KW-0694">RNA-binding</keyword>
<keyword evidence="5" id="KW-1185">Reference proteome</keyword>
<dbReference type="InterPro" id="IPR045168">
    <property type="entry name" value="YTH_prot"/>
</dbReference>
<dbReference type="GO" id="GO:0061157">
    <property type="term" value="P:mRNA destabilization"/>
    <property type="evidence" value="ECO:0007669"/>
    <property type="project" value="TreeGrafter"/>
</dbReference>